<evidence type="ECO:0000256" key="1">
    <source>
        <dbReference type="SAM" id="MobiDB-lite"/>
    </source>
</evidence>
<gene>
    <name evidence="2" type="primary">B1080A02.19</name>
</gene>
<dbReference type="AlphaFoldDB" id="Q6K2A0"/>
<accession>Q6K2A0</accession>
<sequence length="139" mass="15564">MRARRRSGAQPHRWLPGQISLYRGAEATANTNLAAKKRVPPRKMSSRAAAEEDGIAAEEQGLEEERRNIFAASYEISFFIRVRKLGMKTVGNDRKTASTISVTIFFSETISETKTISEISKNRKRNNMDGNMSVQIGSQ</sequence>
<reference evidence="3" key="1">
    <citation type="journal article" date="2005" name="Nature">
        <title>The map-based sequence of the rice genome.</title>
        <authorList>
            <consortium name="International rice genome sequencing project (IRGSP)"/>
            <person name="Matsumoto T."/>
            <person name="Wu J."/>
            <person name="Kanamori H."/>
            <person name="Katayose Y."/>
            <person name="Fujisawa M."/>
            <person name="Namiki N."/>
            <person name="Mizuno H."/>
            <person name="Yamamoto K."/>
            <person name="Antonio B.A."/>
            <person name="Baba T."/>
            <person name="Sakata K."/>
            <person name="Nagamura Y."/>
            <person name="Aoki H."/>
            <person name="Arikawa K."/>
            <person name="Arita K."/>
            <person name="Bito T."/>
            <person name="Chiden Y."/>
            <person name="Fujitsuka N."/>
            <person name="Fukunaka R."/>
            <person name="Hamada M."/>
            <person name="Harada C."/>
            <person name="Hayashi A."/>
            <person name="Hijishita S."/>
            <person name="Honda M."/>
            <person name="Hosokawa S."/>
            <person name="Ichikawa Y."/>
            <person name="Idonuma A."/>
            <person name="Iijima M."/>
            <person name="Ikeda M."/>
            <person name="Ikeno M."/>
            <person name="Ito K."/>
            <person name="Ito S."/>
            <person name="Ito T."/>
            <person name="Ito Y."/>
            <person name="Ito Y."/>
            <person name="Iwabuchi A."/>
            <person name="Kamiya K."/>
            <person name="Karasawa W."/>
            <person name="Kurita K."/>
            <person name="Katagiri S."/>
            <person name="Kikuta A."/>
            <person name="Kobayashi H."/>
            <person name="Kobayashi N."/>
            <person name="Machita K."/>
            <person name="Maehara T."/>
            <person name="Masukawa M."/>
            <person name="Mizubayashi T."/>
            <person name="Mukai Y."/>
            <person name="Nagasaki H."/>
            <person name="Nagata Y."/>
            <person name="Naito S."/>
            <person name="Nakashima M."/>
            <person name="Nakama Y."/>
            <person name="Nakamichi Y."/>
            <person name="Nakamura M."/>
            <person name="Meguro A."/>
            <person name="Negishi M."/>
            <person name="Ohta I."/>
            <person name="Ohta T."/>
            <person name="Okamoto M."/>
            <person name="Ono N."/>
            <person name="Saji S."/>
            <person name="Sakaguchi M."/>
            <person name="Sakai K."/>
            <person name="Shibata M."/>
            <person name="Shimokawa T."/>
            <person name="Song J."/>
            <person name="Takazaki Y."/>
            <person name="Terasawa K."/>
            <person name="Tsugane M."/>
            <person name="Tsuji K."/>
            <person name="Ueda S."/>
            <person name="Waki K."/>
            <person name="Yamagata H."/>
            <person name="Yamamoto M."/>
            <person name="Yamamoto S."/>
            <person name="Yamane H."/>
            <person name="Yoshiki S."/>
            <person name="Yoshihara R."/>
            <person name="Yukawa K."/>
            <person name="Zhong H."/>
            <person name="Yano M."/>
            <person name="Yuan Q."/>
            <person name="Ouyang S."/>
            <person name="Liu J."/>
            <person name="Jones K.M."/>
            <person name="Gansberger K."/>
            <person name="Moffat K."/>
            <person name="Hill J."/>
            <person name="Bera J."/>
            <person name="Fadrosh D."/>
            <person name="Jin S."/>
            <person name="Johri S."/>
            <person name="Kim M."/>
            <person name="Overton L."/>
            <person name="Reardon M."/>
            <person name="Tsitrin T."/>
            <person name="Vuong H."/>
            <person name="Weaver B."/>
            <person name="Ciecko A."/>
            <person name="Tallon L."/>
            <person name="Jackson J."/>
            <person name="Pai G."/>
            <person name="Aken S.V."/>
            <person name="Utterback T."/>
            <person name="Reidmuller S."/>
            <person name="Feldblyum T."/>
            <person name="Hsiao J."/>
            <person name="Zismann V."/>
            <person name="Iobst S."/>
            <person name="de Vazeille A.R."/>
            <person name="Buell C.R."/>
            <person name="Ying K."/>
            <person name="Li Y."/>
            <person name="Lu T."/>
            <person name="Huang Y."/>
            <person name="Zhao Q."/>
            <person name="Feng Q."/>
            <person name="Zhang L."/>
            <person name="Zhu J."/>
            <person name="Weng Q."/>
            <person name="Mu J."/>
            <person name="Lu Y."/>
            <person name="Fan D."/>
            <person name="Liu Y."/>
            <person name="Guan J."/>
            <person name="Zhang Y."/>
            <person name="Yu S."/>
            <person name="Liu X."/>
            <person name="Zhang Y."/>
            <person name="Hong G."/>
            <person name="Han B."/>
            <person name="Choisne N."/>
            <person name="Demange N."/>
            <person name="Orjeda G."/>
            <person name="Samain S."/>
            <person name="Cattolico L."/>
            <person name="Pelletier E."/>
            <person name="Couloux A."/>
            <person name="Segurens B."/>
            <person name="Wincker P."/>
            <person name="D'Hont A."/>
            <person name="Scarpelli C."/>
            <person name="Weissenbach J."/>
            <person name="Salanoubat M."/>
            <person name="Quetier F."/>
            <person name="Yu Y."/>
            <person name="Kim H.R."/>
            <person name="Rambo T."/>
            <person name="Currie J."/>
            <person name="Collura K."/>
            <person name="Luo M."/>
            <person name="Yang T."/>
            <person name="Ammiraju J.S.S."/>
            <person name="Engler F."/>
            <person name="Soderlund C."/>
            <person name="Wing R.A."/>
            <person name="Palmer L.E."/>
            <person name="de la Bastide M."/>
            <person name="Spiegel L."/>
            <person name="Nascimento L."/>
            <person name="Zutavern T."/>
            <person name="O'Shaughnessy A."/>
            <person name="Dike S."/>
            <person name="Dedhia N."/>
            <person name="Preston R."/>
            <person name="Balija V."/>
            <person name="McCombie W.R."/>
            <person name="Chow T."/>
            <person name="Chen H."/>
            <person name="Chung M."/>
            <person name="Chen C."/>
            <person name="Shaw J."/>
            <person name="Wu H."/>
            <person name="Hsiao K."/>
            <person name="Chao Y."/>
            <person name="Chu M."/>
            <person name="Cheng C."/>
            <person name="Hour A."/>
            <person name="Lee P."/>
            <person name="Lin S."/>
            <person name="Lin Y."/>
            <person name="Liou J."/>
            <person name="Liu S."/>
            <person name="Hsing Y."/>
            <person name="Raghuvanshi S."/>
            <person name="Mohanty A."/>
            <person name="Bharti A.K."/>
            <person name="Gaur A."/>
            <person name="Gupta V."/>
            <person name="Kumar D."/>
            <person name="Ravi V."/>
            <person name="Vij S."/>
            <person name="Kapur A."/>
            <person name="Khurana P."/>
            <person name="Khurana P."/>
            <person name="Khurana J.P."/>
            <person name="Tyagi A.K."/>
            <person name="Gaikwad K."/>
            <person name="Singh A."/>
            <person name="Dalal V."/>
            <person name="Srivastava S."/>
            <person name="Dixit A."/>
            <person name="Pal A.K."/>
            <person name="Ghazi I.A."/>
            <person name="Yadav M."/>
            <person name="Pandit A."/>
            <person name="Bhargava A."/>
            <person name="Sureshbabu K."/>
            <person name="Batra K."/>
            <person name="Sharma T.R."/>
            <person name="Mohapatra T."/>
            <person name="Singh N.K."/>
            <person name="Messing J."/>
            <person name="Nelson A.B."/>
            <person name="Fuks G."/>
            <person name="Kavchok S."/>
            <person name="Keizer G."/>
            <person name="Linton E."/>
            <person name="Llaca V."/>
            <person name="Song R."/>
            <person name="Tanyolac B."/>
            <person name="Young S."/>
            <person name="Ho-Il K."/>
            <person name="Hahn J.H."/>
            <person name="Sangsakoo G."/>
            <person name="Vanavichit A."/>
            <person name="de Mattos Luiz.A.T."/>
            <person name="Zimmer P.D."/>
            <person name="Malone G."/>
            <person name="Dellagostin O."/>
            <person name="de Oliveira A.C."/>
            <person name="Bevan M."/>
            <person name="Bancroft I."/>
            <person name="Minx P."/>
            <person name="Cordum H."/>
            <person name="Wilson R."/>
            <person name="Cheng Z."/>
            <person name="Jin W."/>
            <person name="Jiang J."/>
            <person name="Leong S.A."/>
            <person name="Iwama H."/>
            <person name="Gojobori T."/>
            <person name="Itoh T."/>
            <person name="Niimura Y."/>
            <person name="Fujii Y."/>
            <person name="Habara T."/>
            <person name="Sakai H."/>
            <person name="Sato Y."/>
            <person name="Wilson G."/>
            <person name="Kumar K."/>
            <person name="McCouch S."/>
            <person name="Juretic N."/>
            <person name="Hoen D."/>
            <person name="Wright S."/>
            <person name="Bruskiewich R."/>
            <person name="Bureau T."/>
            <person name="Miyao A."/>
            <person name="Hirochika H."/>
            <person name="Nishikawa T."/>
            <person name="Kadowaki K."/>
            <person name="Sugiura M."/>
            <person name="Burr B."/>
            <person name="Sasaki T."/>
        </authorList>
    </citation>
    <scope>NUCLEOTIDE SEQUENCE [LARGE SCALE GENOMIC DNA]</scope>
    <source>
        <strain evidence="3">cv. Nipponbare</strain>
    </source>
</reference>
<dbReference type="EMBL" id="AP005905">
    <property type="protein sequence ID" value="BAD22488.1"/>
    <property type="molecule type" value="Genomic_DNA"/>
</dbReference>
<dbReference type="Proteomes" id="UP000000763">
    <property type="component" value="Chromosome 9"/>
</dbReference>
<evidence type="ECO:0000313" key="2">
    <source>
        <dbReference type="EMBL" id="BAD22488.1"/>
    </source>
</evidence>
<feature type="region of interest" description="Disordered" evidence="1">
    <location>
        <begin position="32"/>
        <end position="60"/>
    </location>
</feature>
<reference evidence="3" key="2">
    <citation type="journal article" date="2008" name="Nucleic Acids Res.">
        <title>The rice annotation project database (RAP-DB): 2008 update.</title>
        <authorList>
            <consortium name="The rice annotation project (RAP)"/>
        </authorList>
    </citation>
    <scope>GENOME REANNOTATION</scope>
    <source>
        <strain evidence="3">cv. Nipponbare</strain>
    </source>
</reference>
<organism evidence="2 3">
    <name type="scientific">Oryza sativa subsp. japonica</name>
    <name type="common">Rice</name>
    <dbReference type="NCBI Taxonomy" id="39947"/>
    <lineage>
        <taxon>Eukaryota</taxon>
        <taxon>Viridiplantae</taxon>
        <taxon>Streptophyta</taxon>
        <taxon>Embryophyta</taxon>
        <taxon>Tracheophyta</taxon>
        <taxon>Spermatophyta</taxon>
        <taxon>Magnoliopsida</taxon>
        <taxon>Liliopsida</taxon>
        <taxon>Poales</taxon>
        <taxon>Poaceae</taxon>
        <taxon>BOP clade</taxon>
        <taxon>Oryzoideae</taxon>
        <taxon>Oryzeae</taxon>
        <taxon>Oryzinae</taxon>
        <taxon>Oryza</taxon>
        <taxon>Oryza sativa</taxon>
    </lineage>
</organism>
<protein>
    <submittedName>
        <fullName evidence="2">Uncharacterized protein</fullName>
    </submittedName>
</protein>
<proteinExistence type="predicted"/>
<evidence type="ECO:0000313" key="3">
    <source>
        <dbReference type="Proteomes" id="UP000000763"/>
    </source>
</evidence>
<name>Q6K2A0_ORYSJ</name>
<feature type="compositionally biased region" description="Basic residues" evidence="1">
    <location>
        <begin position="35"/>
        <end position="45"/>
    </location>
</feature>
<feature type="compositionally biased region" description="Acidic residues" evidence="1">
    <location>
        <begin position="51"/>
        <end position="60"/>
    </location>
</feature>